<feature type="compositionally biased region" description="Polar residues" evidence="1">
    <location>
        <begin position="36"/>
        <end position="54"/>
    </location>
</feature>
<dbReference type="PANTHER" id="PTHR39267">
    <property type="entry name" value="SURVIVAL MOTOR NEURON-LIKE PROTEIN 1"/>
    <property type="match status" value="1"/>
</dbReference>
<sequence length="288" mass="31228">MGKETDLWDDSALINAFDQALNKYKAMHVEKFDATTTRGEISANNESEPSSTEQIHVHVESNFAKTSLSEVEAEAEAETEAEAVLSLPCGNNETAEEASTVQESQPEAGPRFPESTSAEDCTQLLTQYYELEEKRQRVIQQLQQAGYWNHPTSTQTPEATQRPENSYPGPLFPYQCGAGFYPSDCSSFYPYNACGPSSQMPAMPTASSLIGSTWLKPVFLPSLSLSLSHSMTIIGTRSSPSSPFSVSLVGHVSACLLTMKAIKSVSPMGPGYVSSISMVCTCHILVLS</sequence>
<dbReference type="PANTHER" id="PTHR39267:SF1">
    <property type="entry name" value="SURVIVAL MOTOR NEURON PROTEIN"/>
    <property type="match status" value="1"/>
</dbReference>
<evidence type="ECO:0000259" key="2">
    <source>
        <dbReference type="Pfam" id="PF20636"/>
    </source>
</evidence>
<protein>
    <recommendedName>
        <fullName evidence="2">Survival Motor Neuron Gemin2-binding domain-containing protein</fullName>
    </recommendedName>
</protein>
<accession>A0A7I8IHQ3</accession>
<evidence type="ECO:0000256" key="1">
    <source>
        <dbReference type="SAM" id="MobiDB-lite"/>
    </source>
</evidence>
<evidence type="ECO:0000313" key="3">
    <source>
        <dbReference type="EMBL" id="CAA2617560.1"/>
    </source>
</evidence>
<dbReference type="CDD" id="cd22851">
    <property type="entry name" value="SMN_N"/>
    <property type="match status" value="1"/>
</dbReference>
<feature type="domain" description="Survival Motor Neuron Gemin2-binding" evidence="2">
    <location>
        <begin position="1"/>
        <end position="28"/>
    </location>
</feature>
<feature type="region of interest" description="Disordered" evidence="1">
    <location>
        <begin position="36"/>
        <end position="55"/>
    </location>
</feature>
<dbReference type="EMBL" id="LR743590">
    <property type="protein sequence ID" value="CAA2617560.1"/>
    <property type="molecule type" value="Genomic_DNA"/>
</dbReference>
<evidence type="ECO:0000313" key="4">
    <source>
        <dbReference type="Proteomes" id="UP001189122"/>
    </source>
</evidence>
<dbReference type="Proteomes" id="UP001189122">
    <property type="component" value="Unassembled WGS sequence"/>
</dbReference>
<gene>
    <name evidence="3" type="ORF">SI7747_03003724</name>
</gene>
<proteinExistence type="predicted"/>
<dbReference type="AlphaFoldDB" id="A0A7I8IHQ3"/>
<reference evidence="3 4" key="1">
    <citation type="submission" date="2019-12" db="EMBL/GenBank/DDBJ databases">
        <authorList>
            <person name="Scholz U."/>
            <person name="Mascher M."/>
            <person name="Fiebig A."/>
        </authorList>
    </citation>
    <scope>NUCLEOTIDE SEQUENCE</scope>
</reference>
<dbReference type="InterPro" id="IPR040424">
    <property type="entry name" value="Smn1"/>
</dbReference>
<dbReference type="InterPro" id="IPR049481">
    <property type="entry name" value="SMN_G2-BD"/>
</dbReference>
<keyword evidence="4" id="KW-1185">Reference proteome</keyword>
<feature type="compositionally biased region" description="Polar residues" evidence="1">
    <location>
        <begin position="93"/>
        <end position="105"/>
    </location>
</feature>
<feature type="region of interest" description="Disordered" evidence="1">
    <location>
        <begin position="93"/>
        <end position="119"/>
    </location>
</feature>
<name>A0A7I8IHQ3_SPIIN</name>
<organism evidence="3">
    <name type="scientific">Spirodela intermedia</name>
    <name type="common">Intermediate duckweed</name>
    <dbReference type="NCBI Taxonomy" id="51605"/>
    <lineage>
        <taxon>Eukaryota</taxon>
        <taxon>Viridiplantae</taxon>
        <taxon>Streptophyta</taxon>
        <taxon>Embryophyta</taxon>
        <taxon>Tracheophyta</taxon>
        <taxon>Spermatophyta</taxon>
        <taxon>Magnoliopsida</taxon>
        <taxon>Liliopsida</taxon>
        <taxon>Araceae</taxon>
        <taxon>Lemnoideae</taxon>
        <taxon>Spirodela</taxon>
    </lineage>
</organism>
<dbReference type="EMBL" id="CACRZD030000003">
    <property type="protein sequence ID" value="CAA6657256.1"/>
    <property type="molecule type" value="Genomic_DNA"/>
</dbReference>
<dbReference type="Pfam" id="PF20636">
    <property type="entry name" value="SMN_G2-BD"/>
    <property type="match status" value="1"/>
</dbReference>